<keyword evidence="1" id="KW-1133">Transmembrane helix</keyword>
<feature type="transmembrane region" description="Helical" evidence="1">
    <location>
        <begin position="21"/>
        <end position="50"/>
    </location>
</feature>
<protein>
    <submittedName>
        <fullName evidence="2">Uncharacterized protein</fullName>
    </submittedName>
</protein>
<gene>
    <name evidence="2" type="ORF">ACFPT7_11785</name>
</gene>
<dbReference type="RefSeq" id="WP_263339189.1">
    <property type="nucleotide sequence ID" value="NZ_JAGSYH010000005.1"/>
</dbReference>
<dbReference type="EMBL" id="JBHSPH010000003">
    <property type="protein sequence ID" value="MFC5862976.1"/>
    <property type="molecule type" value="Genomic_DNA"/>
</dbReference>
<dbReference type="Proteomes" id="UP001596091">
    <property type="component" value="Unassembled WGS sequence"/>
</dbReference>
<sequence>MSLSDPLASGVTSFAGKLKQAVFVCLRLFLFCVVSLVAVSIAAWCVFVAFEPDHAIFVALQRTVGFIRIPLGVTAGLCIFFAAVSWNTPASHYSNSGSKDISRFQMTLHRRIPGGKREVS</sequence>
<keyword evidence="1" id="KW-0812">Transmembrane</keyword>
<evidence type="ECO:0000313" key="3">
    <source>
        <dbReference type="Proteomes" id="UP001596091"/>
    </source>
</evidence>
<comment type="caution">
    <text evidence="2">The sequence shown here is derived from an EMBL/GenBank/DDBJ whole genome shotgun (WGS) entry which is preliminary data.</text>
</comment>
<evidence type="ECO:0000256" key="1">
    <source>
        <dbReference type="SAM" id="Phobius"/>
    </source>
</evidence>
<feature type="transmembrane region" description="Helical" evidence="1">
    <location>
        <begin position="65"/>
        <end position="86"/>
    </location>
</feature>
<name>A0ABW1EFA6_9BACT</name>
<keyword evidence="1" id="KW-0472">Membrane</keyword>
<accession>A0ABW1EFA6</accession>
<proteinExistence type="predicted"/>
<reference evidence="3" key="1">
    <citation type="journal article" date="2019" name="Int. J. Syst. Evol. Microbiol.">
        <title>The Global Catalogue of Microorganisms (GCM) 10K type strain sequencing project: providing services to taxonomists for standard genome sequencing and annotation.</title>
        <authorList>
            <consortium name="The Broad Institute Genomics Platform"/>
            <consortium name="The Broad Institute Genome Sequencing Center for Infectious Disease"/>
            <person name="Wu L."/>
            <person name="Ma J."/>
        </authorList>
    </citation>
    <scope>NUCLEOTIDE SEQUENCE [LARGE SCALE GENOMIC DNA]</scope>
    <source>
        <strain evidence="3">JCM 4087</strain>
    </source>
</reference>
<organism evidence="2 3">
    <name type="scientific">Acidicapsa dinghuensis</name>
    <dbReference type="NCBI Taxonomy" id="2218256"/>
    <lineage>
        <taxon>Bacteria</taxon>
        <taxon>Pseudomonadati</taxon>
        <taxon>Acidobacteriota</taxon>
        <taxon>Terriglobia</taxon>
        <taxon>Terriglobales</taxon>
        <taxon>Acidobacteriaceae</taxon>
        <taxon>Acidicapsa</taxon>
    </lineage>
</organism>
<keyword evidence="3" id="KW-1185">Reference proteome</keyword>
<evidence type="ECO:0000313" key="2">
    <source>
        <dbReference type="EMBL" id="MFC5862976.1"/>
    </source>
</evidence>